<evidence type="ECO:0000313" key="2">
    <source>
        <dbReference type="Proteomes" id="UP000003412"/>
    </source>
</evidence>
<proteinExistence type="predicted"/>
<dbReference type="Pfam" id="PF24711">
    <property type="entry name" value="YxiG"/>
    <property type="match status" value="1"/>
</dbReference>
<name>A0ABP2K0X2_9LIST</name>
<keyword evidence="2" id="KW-1185">Reference proteome</keyword>
<comment type="caution">
    <text evidence="1">The sequence shown here is derived from an EMBL/GenBank/DDBJ whole genome shotgun (WGS) entry which is preliminary data.</text>
</comment>
<organism evidence="1 2">
    <name type="scientific">Listeria marthii FSL S4-120</name>
    <dbReference type="NCBI Taxonomy" id="702457"/>
    <lineage>
        <taxon>Bacteria</taxon>
        <taxon>Bacillati</taxon>
        <taxon>Bacillota</taxon>
        <taxon>Bacilli</taxon>
        <taxon>Bacillales</taxon>
        <taxon>Listeriaceae</taxon>
        <taxon>Listeria</taxon>
    </lineage>
</organism>
<evidence type="ECO:0000313" key="1">
    <source>
        <dbReference type="EMBL" id="EFR88772.1"/>
    </source>
</evidence>
<protein>
    <submittedName>
        <fullName evidence="1">Uncharacterized protein</fullName>
    </submittedName>
</protein>
<dbReference type="EMBL" id="ADXF01000328">
    <property type="protein sequence ID" value="EFR88772.1"/>
    <property type="molecule type" value="Genomic_DNA"/>
</dbReference>
<dbReference type="InterPro" id="IPR057808">
    <property type="entry name" value="YxiG"/>
</dbReference>
<sequence length="137" mass="15899">MSLKKKMAILNQAIIKELYKYPEKRLHETYMDLREGSLEFIFAENTEDIDSLVLKIEGVTAYYFQRNHGESRFDLDTDESSLLLLETLEVVMPPFKIGEDRADFIAEGNLILELDEISYVIECKKIKLNDVVFNLDG</sequence>
<accession>A0ABP2K0X2</accession>
<dbReference type="Proteomes" id="UP000003412">
    <property type="component" value="Chromosome"/>
</dbReference>
<reference evidence="1 2" key="1">
    <citation type="journal article" date="2010" name="Microbiol. Resour. Announc.">
        <title>Comparative genomics of the bacterial genus Listeria: Genome evolution is characterized by limited gene acquisition and limited gene loss.</title>
        <authorList>
            <person name="den Bakker H.C."/>
            <person name="Cummings C.A."/>
            <person name="Ferreira V."/>
            <person name="Vatta P."/>
            <person name="Orsi R.H."/>
            <person name="Degoricija L."/>
            <person name="Barker M."/>
            <person name="Petrauskene O."/>
            <person name="Furtado M.R."/>
            <person name="Wiedmann M."/>
        </authorList>
    </citation>
    <scope>NUCLEOTIDE SEQUENCE [LARGE SCALE GENOMIC DNA]</scope>
    <source>
        <strain evidence="1 2">FSL S4-120</strain>
    </source>
</reference>
<gene>
    <name evidence="1" type="ORF">NT05LM_0621</name>
</gene>